<organism evidence="3 4">
    <name type="scientific">Paramaledivibacter caminithermalis (strain DSM 15212 / CIP 107654 / DViRD3)</name>
    <name type="common">Clostridium caminithermale</name>
    <dbReference type="NCBI Taxonomy" id="1121301"/>
    <lineage>
        <taxon>Bacteria</taxon>
        <taxon>Bacillati</taxon>
        <taxon>Bacillota</taxon>
        <taxon>Clostridia</taxon>
        <taxon>Peptostreptococcales</taxon>
        <taxon>Caminicellaceae</taxon>
        <taxon>Paramaledivibacter</taxon>
    </lineage>
</organism>
<dbReference type="InterPro" id="IPR005646">
    <property type="entry name" value="FapA"/>
</dbReference>
<sequence length="472" mass="53084">MKDYIEENSCRDNNNDTKEESTIDINIELSSDYYEAFITIQCEDDEIINKEDIINELRKSNVTYGLKQDVIDEIVKNPKNVDRICIAIGERHVNGTDGKIEYYVEENKKKRPKQLENGKVDHKELNFINQVKKGDVLAKKILPIDGKDGKTVTNRIIKARPGKYVDFKKGKNVSVSDDGMFLLASEDGYIKVENGKISVIKILEINENVGVTTGNIRFNGKVVVKGNVENGYLINASEEVEIHGVVEGAEITAGTIIIHKGVHNNSRLICEGDINAKFMENCYAQVKGNIICDTIIHCNISCMGRIIANQKKGLILGGNIYARKEIIAKTIGSQIGSITRIQLGTDEKLLMDIKKTQKSIEEIKVSLDKVTQAINVLNNKKSNFPKKQIYLKKYLNTKEQYTLQLRTLQQNMKNLCCTLEALKYSKVSSDEIYPGTNIKINNSHYIVKNVLKNATLLKENGEIVIAPNLIRS</sequence>
<evidence type="ECO:0000313" key="3">
    <source>
        <dbReference type="EMBL" id="SHJ91228.1"/>
    </source>
</evidence>
<dbReference type="Pfam" id="PF03961">
    <property type="entry name" value="FapA"/>
    <property type="match status" value="1"/>
</dbReference>
<dbReference type="RefSeq" id="WP_073148690.1">
    <property type="nucleotide sequence ID" value="NZ_FRAG01000015.1"/>
</dbReference>
<dbReference type="InterPro" id="IPR046866">
    <property type="entry name" value="FapA_N"/>
</dbReference>
<evidence type="ECO:0000313" key="4">
    <source>
        <dbReference type="Proteomes" id="UP000184465"/>
    </source>
</evidence>
<keyword evidence="1" id="KW-0175">Coiled coil</keyword>
<gene>
    <name evidence="3" type="ORF">SAMN02745912_01591</name>
</gene>
<proteinExistence type="predicted"/>
<dbReference type="OrthoDB" id="9816426at2"/>
<feature type="domain" description="Flagellar Assembly Protein A N-terminal region" evidence="2">
    <location>
        <begin position="25"/>
        <end position="194"/>
    </location>
</feature>
<evidence type="ECO:0000259" key="2">
    <source>
        <dbReference type="Pfam" id="PF20250"/>
    </source>
</evidence>
<dbReference type="PANTHER" id="PTHR38032:SF1">
    <property type="entry name" value="RNA-BINDING PROTEIN KHPB N-TERMINAL DOMAIN-CONTAINING PROTEIN"/>
    <property type="match status" value="1"/>
</dbReference>
<protein>
    <recommendedName>
        <fullName evidence="2">Flagellar Assembly Protein A N-terminal region domain-containing protein</fullName>
    </recommendedName>
</protein>
<dbReference type="Proteomes" id="UP000184465">
    <property type="component" value="Unassembled WGS sequence"/>
</dbReference>
<name>A0A1M6N696_PARC5</name>
<accession>A0A1M6N696</accession>
<dbReference type="EMBL" id="FRAG01000015">
    <property type="protein sequence ID" value="SHJ91228.1"/>
    <property type="molecule type" value="Genomic_DNA"/>
</dbReference>
<dbReference type="AlphaFoldDB" id="A0A1M6N696"/>
<keyword evidence="4" id="KW-1185">Reference proteome</keyword>
<dbReference type="PANTHER" id="PTHR38032">
    <property type="entry name" value="POLYMERASE-RELATED"/>
    <property type="match status" value="1"/>
</dbReference>
<reference evidence="3 4" key="1">
    <citation type="submission" date="2016-11" db="EMBL/GenBank/DDBJ databases">
        <authorList>
            <person name="Jaros S."/>
            <person name="Januszkiewicz K."/>
            <person name="Wedrychowicz H."/>
        </authorList>
    </citation>
    <scope>NUCLEOTIDE SEQUENCE [LARGE SCALE GENOMIC DNA]</scope>
    <source>
        <strain evidence="3 4">DSM 15212</strain>
    </source>
</reference>
<dbReference type="InterPro" id="IPR046865">
    <property type="entry name" value="FapA_b_solenoid"/>
</dbReference>
<evidence type="ECO:0000256" key="1">
    <source>
        <dbReference type="SAM" id="Coils"/>
    </source>
</evidence>
<feature type="coiled-coil region" evidence="1">
    <location>
        <begin position="360"/>
        <end position="418"/>
    </location>
</feature>
<dbReference type="Pfam" id="PF20250">
    <property type="entry name" value="FapA_N"/>
    <property type="match status" value="1"/>
</dbReference>
<dbReference type="STRING" id="1121301.SAMN02745912_01591"/>